<evidence type="ECO:0000313" key="1">
    <source>
        <dbReference type="EMBL" id="KAF5836558.1"/>
    </source>
</evidence>
<protein>
    <submittedName>
        <fullName evidence="1">Uncharacterized protein</fullName>
    </submittedName>
</protein>
<evidence type="ECO:0000313" key="2">
    <source>
        <dbReference type="Proteomes" id="UP000815325"/>
    </source>
</evidence>
<organism evidence="1 2">
    <name type="scientific">Dunaliella salina</name>
    <name type="common">Green alga</name>
    <name type="synonym">Protococcus salinus</name>
    <dbReference type="NCBI Taxonomy" id="3046"/>
    <lineage>
        <taxon>Eukaryota</taxon>
        <taxon>Viridiplantae</taxon>
        <taxon>Chlorophyta</taxon>
        <taxon>core chlorophytes</taxon>
        <taxon>Chlorophyceae</taxon>
        <taxon>CS clade</taxon>
        <taxon>Chlamydomonadales</taxon>
        <taxon>Dunaliellaceae</taxon>
        <taxon>Dunaliella</taxon>
    </lineage>
</organism>
<sequence length="103" mass="11569">MQGGCMFGMQEMCVHMGCKKCVCLACKEYAACWSASCMDGTLPSCSPPMNKHLVQLDCSLSHIIFPAPNKWQQVVLQISHWVAFCHCLAFSWWRGYTRCLGLS</sequence>
<comment type="caution">
    <text evidence="1">The sequence shown here is derived from an EMBL/GenBank/DDBJ whole genome shotgun (WGS) entry which is preliminary data.</text>
</comment>
<name>A0ABQ7GPP2_DUNSA</name>
<proteinExistence type="predicted"/>
<gene>
    <name evidence="1" type="ORF">DUNSADRAFT_5795</name>
</gene>
<dbReference type="EMBL" id="MU069655">
    <property type="protein sequence ID" value="KAF5836558.1"/>
    <property type="molecule type" value="Genomic_DNA"/>
</dbReference>
<reference evidence="1" key="1">
    <citation type="submission" date="2017-08" db="EMBL/GenBank/DDBJ databases">
        <authorList>
            <person name="Polle J.E."/>
            <person name="Barry K."/>
            <person name="Cushman J."/>
            <person name="Schmutz J."/>
            <person name="Tran D."/>
            <person name="Hathwaick L.T."/>
            <person name="Yim W.C."/>
            <person name="Jenkins J."/>
            <person name="Mckie-Krisberg Z.M."/>
            <person name="Prochnik S."/>
            <person name="Lindquist E."/>
            <person name="Dockter R.B."/>
            <person name="Adam C."/>
            <person name="Molina H."/>
            <person name="Bunkerborg J."/>
            <person name="Jin E."/>
            <person name="Buchheim M."/>
            <person name="Magnuson J."/>
        </authorList>
    </citation>
    <scope>NUCLEOTIDE SEQUENCE</scope>
    <source>
        <strain evidence="1">CCAP 19/18</strain>
    </source>
</reference>
<keyword evidence="2" id="KW-1185">Reference proteome</keyword>
<dbReference type="Proteomes" id="UP000815325">
    <property type="component" value="Unassembled WGS sequence"/>
</dbReference>
<accession>A0ABQ7GPP2</accession>